<feature type="domain" description="Mannosylglycerate hydrolase MGH1-like glycoside hydrolase" evidence="1">
    <location>
        <begin position="29"/>
        <end position="62"/>
    </location>
</feature>
<reference evidence="2 3" key="1">
    <citation type="journal article" date="2017" name="Appl. Environ. Microbiol.">
        <title>Parallel evolution of two clades of a major Atlantic endemic Vibrio parahaemolyticus pathogen lineage by independent acquisition of related pathogenicity islands.</title>
        <authorList>
            <person name="Xu F."/>
            <person name="Gonzalez-Escalona N."/>
            <person name="Drees K.P."/>
            <person name="Sebra R.P."/>
            <person name="Cooper V.S."/>
            <person name="Jones S.H."/>
            <person name="Whistler C.A."/>
        </authorList>
    </citation>
    <scope>NUCLEOTIDE SEQUENCE [LARGE SCALE GENOMIC DNA]</scope>
    <source>
        <strain evidence="2 3">MAVP-3</strain>
    </source>
</reference>
<evidence type="ECO:0000313" key="2">
    <source>
        <dbReference type="EMBL" id="OXE28442.1"/>
    </source>
</evidence>
<evidence type="ECO:0000259" key="1">
    <source>
        <dbReference type="Pfam" id="PF22422"/>
    </source>
</evidence>
<feature type="non-terminal residue" evidence="2">
    <location>
        <position position="1"/>
    </location>
</feature>
<gene>
    <name evidence="2" type="ORF">CA163_33885</name>
</gene>
<proteinExistence type="predicted"/>
<dbReference type="InterPro" id="IPR012341">
    <property type="entry name" value="6hp_glycosidase-like_sf"/>
</dbReference>
<name>A0A227J0P2_VIBPH</name>
<dbReference type="AlphaFoldDB" id="A0A227J0P2"/>
<protein>
    <recommendedName>
        <fullName evidence="1">Mannosylglycerate hydrolase MGH1-like glycoside hydrolase domain-containing protein</fullName>
    </recommendedName>
</protein>
<dbReference type="SUPFAM" id="SSF48208">
    <property type="entry name" value="Six-hairpin glycosidases"/>
    <property type="match status" value="1"/>
</dbReference>
<comment type="caution">
    <text evidence="2">The sequence shown here is derived from an EMBL/GenBank/DDBJ whole genome shotgun (WGS) entry which is preliminary data.</text>
</comment>
<evidence type="ECO:0000313" key="3">
    <source>
        <dbReference type="Proteomes" id="UP000214596"/>
    </source>
</evidence>
<dbReference type="Pfam" id="PF22422">
    <property type="entry name" value="MGH1-like_GH"/>
    <property type="match status" value="1"/>
</dbReference>
<feature type="non-terminal residue" evidence="2">
    <location>
        <position position="92"/>
    </location>
</feature>
<dbReference type="GO" id="GO:0005975">
    <property type="term" value="P:carbohydrate metabolic process"/>
    <property type="evidence" value="ECO:0007669"/>
    <property type="project" value="InterPro"/>
</dbReference>
<dbReference type="EMBL" id="NIXT01004347">
    <property type="protein sequence ID" value="OXE28442.1"/>
    <property type="molecule type" value="Genomic_DNA"/>
</dbReference>
<dbReference type="InterPro" id="IPR008928">
    <property type="entry name" value="6-hairpin_glycosidase_sf"/>
</dbReference>
<sequence length="92" mass="10289">GNWRSAAGDIEQATVTPSVTARWFSGNLTWPWDSWKQAYAMAHFNPDVAMDNIRTVFQEQVQADDKIRPQDKGYLLDVLTYTKPVSRGGAGS</sequence>
<dbReference type="InterPro" id="IPR054491">
    <property type="entry name" value="MGH1-like_GH"/>
</dbReference>
<organism evidence="2 3">
    <name type="scientific">Vibrio parahaemolyticus</name>
    <dbReference type="NCBI Taxonomy" id="670"/>
    <lineage>
        <taxon>Bacteria</taxon>
        <taxon>Pseudomonadati</taxon>
        <taxon>Pseudomonadota</taxon>
        <taxon>Gammaproteobacteria</taxon>
        <taxon>Vibrionales</taxon>
        <taxon>Vibrionaceae</taxon>
        <taxon>Vibrio</taxon>
    </lineage>
</organism>
<dbReference type="Gene3D" id="1.50.10.10">
    <property type="match status" value="1"/>
</dbReference>
<dbReference type="Proteomes" id="UP000214596">
    <property type="component" value="Unassembled WGS sequence"/>
</dbReference>
<accession>A0A227J0P2</accession>